<comment type="similarity">
    <text evidence="1">Belongs to the LysR transcriptional regulatory family.</text>
</comment>
<dbReference type="CDD" id="cd08412">
    <property type="entry name" value="PBP2_PAO1_like"/>
    <property type="match status" value="1"/>
</dbReference>
<dbReference type="GO" id="GO:0003700">
    <property type="term" value="F:DNA-binding transcription factor activity"/>
    <property type="evidence" value="ECO:0007669"/>
    <property type="project" value="InterPro"/>
</dbReference>
<proteinExistence type="inferred from homology"/>
<comment type="caution">
    <text evidence="6">The sequence shown here is derived from an EMBL/GenBank/DDBJ whole genome shotgun (WGS) entry which is preliminary data.</text>
</comment>
<dbReference type="GO" id="GO:0003677">
    <property type="term" value="F:DNA binding"/>
    <property type="evidence" value="ECO:0007669"/>
    <property type="project" value="UniProtKB-KW"/>
</dbReference>
<dbReference type="Pfam" id="PF03466">
    <property type="entry name" value="LysR_substrate"/>
    <property type="match status" value="1"/>
</dbReference>
<dbReference type="Gene3D" id="1.10.10.10">
    <property type="entry name" value="Winged helix-like DNA-binding domain superfamily/Winged helix DNA-binding domain"/>
    <property type="match status" value="1"/>
</dbReference>
<name>A0A3L7A5M3_9HYPH</name>
<evidence type="ECO:0000256" key="3">
    <source>
        <dbReference type="ARBA" id="ARBA00023125"/>
    </source>
</evidence>
<evidence type="ECO:0000256" key="2">
    <source>
        <dbReference type="ARBA" id="ARBA00023015"/>
    </source>
</evidence>
<evidence type="ECO:0000256" key="4">
    <source>
        <dbReference type="ARBA" id="ARBA00023163"/>
    </source>
</evidence>
<dbReference type="InterPro" id="IPR036388">
    <property type="entry name" value="WH-like_DNA-bd_sf"/>
</dbReference>
<evidence type="ECO:0000259" key="5">
    <source>
        <dbReference type="PROSITE" id="PS50931"/>
    </source>
</evidence>
<dbReference type="AlphaFoldDB" id="A0A3L7A5M3"/>
<keyword evidence="4" id="KW-0804">Transcription</keyword>
<evidence type="ECO:0000313" key="6">
    <source>
        <dbReference type="EMBL" id="RLP74632.1"/>
    </source>
</evidence>
<dbReference type="GO" id="GO:0032993">
    <property type="term" value="C:protein-DNA complex"/>
    <property type="evidence" value="ECO:0007669"/>
    <property type="project" value="TreeGrafter"/>
</dbReference>
<dbReference type="PANTHER" id="PTHR30346">
    <property type="entry name" value="TRANSCRIPTIONAL DUAL REGULATOR HCAR-RELATED"/>
    <property type="match status" value="1"/>
</dbReference>
<evidence type="ECO:0000256" key="1">
    <source>
        <dbReference type="ARBA" id="ARBA00009437"/>
    </source>
</evidence>
<dbReference type="OrthoDB" id="8679465at2"/>
<feature type="domain" description="HTH lysR-type" evidence="5">
    <location>
        <begin position="4"/>
        <end position="62"/>
    </location>
</feature>
<evidence type="ECO:0000313" key="7">
    <source>
        <dbReference type="Proteomes" id="UP000269692"/>
    </source>
</evidence>
<dbReference type="Proteomes" id="UP000269692">
    <property type="component" value="Unassembled WGS sequence"/>
</dbReference>
<protein>
    <submittedName>
        <fullName evidence="6">LysR family transcriptional regulator</fullName>
    </submittedName>
</protein>
<dbReference type="InterPro" id="IPR005119">
    <property type="entry name" value="LysR_subst-bd"/>
</dbReference>
<gene>
    <name evidence="6" type="ORF">D9R14_18330</name>
</gene>
<dbReference type="RefSeq" id="WP_121624794.1">
    <property type="nucleotide sequence ID" value="NZ_JACIIW010000010.1"/>
</dbReference>
<dbReference type="InterPro" id="IPR000847">
    <property type="entry name" value="LysR_HTH_N"/>
</dbReference>
<dbReference type="Gene3D" id="3.40.190.10">
    <property type="entry name" value="Periplasmic binding protein-like II"/>
    <property type="match status" value="2"/>
</dbReference>
<dbReference type="PROSITE" id="PS50931">
    <property type="entry name" value="HTH_LYSR"/>
    <property type="match status" value="1"/>
</dbReference>
<sequence length="313" mass="34221">MNRFTLRAVRTFVTVAECGTISVAAERLGRSQGSVSTTISDFEEQVGLQLFVRKPAKGLALTPSGELVALEARGLLAHADEFETIAGALGNAVEGDLMVGCFTNLAPVVFANIMGSFSARYPSIRIHIEIGDQEEILQGLKSGRIETALTFDLGLSDQFQAVHMAELPAFVVLPEQHRLAGRRAVQLSELAAEPMILMDLPHTREYFLSLFYALGLEPNIRFRSSSFEAVRTLVGNGLGYSILNLKTASSITYDGSRIVTVPLEDGVRPLKVVLVTLKRIAKRRLTMTFQDFVRGFLATWSRGQTRSEADAAD</sequence>
<dbReference type="SUPFAM" id="SSF53850">
    <property type="entry name" value="Periplasmic binding protein-like II"/>
    <property type="match status" value="1"/>
</dbReference>
<keyword evidence="3" id="KW-0238">DNA-binding</keyword>
<organism evidence="6 7">
    <name type="scientific">Xanthobacter tagetidis</name>
    <dbReference type="NCBI Taxonomy" id="60216"/>
    <lineage>
        <taxon>Bacteria</taxon>
        <taxon>Pseudomonadati</taxon>
        <taxon>Pseudomonadota</taxon>
        <taxon>Alphaproteobacteria</taxon>
        <taxon>Hyphomicrobiales</taxon>
        <taxon>Xanthobacteraceae</taxon>
        <taxon>Xanthobacter</taxon>
    </lineage>
</organism>
<dbReference type="Pfam" id="PF00126">
    <property type="entry name" value="HTH_1"/>
    <property type="match status" value="1"/>
</dbReference>
<keyword evidence="2" id="KW-0805">Transcription regulation</keyword>
<dbReference type="EMBL" id="RCTF01000018">
    <property type="protein sequence ID" value="RLP74632.1"/>
    <property type="molecule type" value="Genomic_DNA"/>
</dbReference>
<reference evidence="6 7" key="1">
    <citation type="submission" date="2018-10" db="EMBL/GenBank/DDBJ databases">
        <title>Xanthobacter tagetidis genome sequencing and assembly.</title>
        <authorList>
            <person name="Maclea K.S."/>
            <person name="Goen A.E."/>
            <person name="Fatima S.A."/>
        </authorList>
    </citation>
    <scope>NUCLEOTIDE SEQUENCE [LARGE SCALE GENOMIC DNA]</scope>
    <source>
        <strain evidence="6 7">ATCC 700314</strain>
    </source>
</reference>
<keyword evidence="7" id="KW-1185">Reference proteome</keyword>
<dbReference type="InterPro" id="IPR036390">
    <property type="entry name" value="WH_DNA-bd_sf"/>
</dbReference>
<dbReference type="PANTHER" id="PTHR30346:SF0">
    <property type="entry name" value="HCA OPERON TRANSCRIPTIONAL ACTIVATOR HCAR"/>
    <property type="match status" value="1"/>
</dbReference>
<accession>A0A3L7A5M3</accession>
<dbReference type="SUPFAM" id="SSF46785">
    <property type="entry name" value="Winged helix' DNA-binding domain"/>
    <property type="match status" value="1"/>
</dbReference>